<feature type="domain" description="Elongation factor G-binding protein N-terminal" evidence="1">
    <location>
        <begin position="5"/>
        <end position="87"/>
    </location>
</feature>
<organism evidence="3 4">
    <name type="scientific">Brevibacillus invocatus</name>
    <dbReference type="NCBI Taxonomy" id="173959"/>
    <lineage>
        <taxon>Bacteria</taxon>
        <taxon>Bacillati</taxon>
        <taxon>Bacillota</taxon>
        <taxon>Bacilli</taxon>
        <taxon>Bacillales</taxon>
        <taxon>Paenibacillaceae</taxon>
        <taxon>Brevibacillus</taxon>
    </lineage>
</organism>
<dbReference type="InterPro" id="IPR038344">
    <property type="entry name" value="EF-G_N_sf"/>
</dbReference>
<feature type="domain" description="Elongation factor G-binding protein C-terminal treble-clef zinc-finger" evidence="2">
    <location>
        <begin position="101"/>
        <end position="203"/>
    </location>
</feature>
<evidence type="ECO:0000259" key="2">
    <source>
        <dbReference type="Pfam" id="PF16571"/>
    </source>
</evidence>
<dbReference type="RefSeq" id="WP_122909616.1">
    <property type="nucleotide sequence ID" value="NZ_JAMATA010000034.1"/>
</dbReference>
<dbReference type="Pfam" id="PF07299">
    <property type="entry name" value="EF-G-binding_N"/>
    <property type="match status" value="1"/>
</dbReference>
<keyword evidence="4" id="KW-1185">Reference proteome</keyword>
<dbReference type="OrthoDB" id="1891078at2"/>
<accession>A0A3M8C995</accession>
<name>A0A3M8C995_9BACL</name>
<protein>
    <submittedName>
        <fullName evidence="3">Elongation factor G-binding protein</fullName>
    </submittedName>
</protein>
<dbReference type="EMBL" id="RHHR01000026">
    <property type="protein sequence ID" value="RNB72282.1"/>
    <property type="molecule type" value="Genomic_DNA"/>
</dbReference>
<keyword evidence="3" id="KW-0648">Protein biosynthesis</keyword>
<dbReference type="InterPro" id="IPR010841">
    <property type="entry name" value="EF-G-binding_N"/>
</dbReference>
<dbReference type="GO" id="GO:0003746">
    <property type="term" value="F:translation elongation factor activity"/>
    <property type="evidence" value="ECO:0007669"/>
    <property type="project" value="UniProtKB-KW"/>
</dbReference>
<dbReference type="Gene3D" id="1.20.1280.250">
    <property type="match status" value="1"/>
</dbReference>
<comment type="caution">
    <text evidence="3">The sequence shown here is derived from an EMBL/GenBank/DDBJ whole genome shotgun (WGS) entry which is preliminary data.</text>
</comment>
<dbReference type="Proteomes" id="UP000282028">
    <property type="component" value="Unassembled WGS sequence"/>
</dbReference>
<evidence type="ECO:0000313" key="4">
    <source>
        <dbReference type="Proteomes" id="UP000282028"/>
    </source>
</evidence>
<dbReference type="Pfam" id="PF16571">
    <property type="entry name" value="FBP_C"/>
    <property type="match status" value="1"/>
</dbReference>
<keyword evidence="3" id="KW-0251">Elongation factor</keyword>
<evidence type="ECO:0000313" key="3">
    <source>
        <dbReference type="EMBL" id="RNB72282.1"/>
    </source>
</evidence>
<sequence>MTERFIRNHQFNFIKKQSDHVQRAHHTVSDPKVLQAVIFQSEAKIMELFPELNEDQRKVLEPITTCKSAQDFSDYLQKVCEHTIDFPAISEAQIKRLFPKNKKLKLPNLSAMDVSKLTYLGWLDIATNKIYYVYQDQGKFVGVEGKFTPGSKKNLCSFCHGYEEVALVSAISKAKSSISPDYYKAVGNYMCVDTHQCNKQITDVSNLEGFIARVLAKE</sequence>
<proteinExistence type="predicted"/>
<dbReference type="CDD" id="cd16342">
    <property type="entry name" value="FusC_FusB"/>
    <property type="match status" value="1"/>
</dbReference>
<dbReference type="AlphaFoldDB" id="A0A3M8C995"/>
<evidence type="ECO:0000259" key="1">
    <source>
        <dbReference type="Pfam" id="PF07299"/>
    </source>
</evidence>
<gene>
    <name evidence="3" type="ORF">EDM52_14095</name>
</gene>
<reference evidence="3 4" key="1">
    <citation type="submission" date="2018-10" db="EMBL/GenBank/DDBJ databases">
        <title>Phylogenomics of Brevibacillus.</title>
        <authorList>
            <person name="Dunlap C."/>
        </authorList>
    </citation>
    <scope>NUCLEOTIDE SEQUENCE [LARGE SCALE GENOMIC DNA]</scope>
    <source>
        <strain evidence="3 4">JCM 12215</strain>
    </source>
</reference>
<dbReference type="InterPro" id="IPR032330">
    <property type="entry name" value="EF-G-binding_C"/>
</dbReference>